<accession>A0ABD7AH54</accession>
<dbReference type="InterPro" id="IPR047839">
    <property type="entry name" value="YoaK-like"/>
</dbReference>
<feature type="transmembrane region" description="Helical" evidence="1">
    <location>
        <begin position="6"/>
        <end position="28"/>
    </location>
</feature>
<evidence type="ECO:0000256" key="1">
    <source>
        <dbReference type="SAM" id="Phobius"/>
    </source>
</evidence>
<dbReference type="AlphaFoldDB" id="A0ABD7AH54"/>
<proteinExistence type="predicted"/>
<dbReference type="EMBL" id="CP055315">
    <property type="protein sequence ID" value="QLO51950.1"/>
    <property type="molecule type" value="Genomic_DNA"/>
</dbReference>
<keyword evidence="1" id="KW-0472">Membrane</keyword>
<name>A0ABD7AH54_9ENTR</name>
<reference evidence="3" key="1">
    <citation type="submission" date="2020-06" db="EMBL/GenBank/DDBJ databases">
        <title>REHAB project genomes.</title>
        <authorList>
            <person name="Shaw L.P."/>
        </authorList>
    </citation>
    <scope>NUCLEOTIDE SEQUENCE [LARGE SCALE GENOMIC DNA]</scope>
    <source>
        <strain evidence="3">RHBSTW-00555</strain>
    </source>
</reference>
<dbReference type="RefSeq" id="WP_143966908.1">
    <property type="nucleotide sequence ID" value="NZ_CABGXA010000020.1"/>
</dbReference>
<sequence length="32" mass="3450">MKIGIVFPVVVFIVAVAFMAWFVFGGYVTPGS</sequence>
<keyword evidence="1" id="KW-1133">Transmembrane helix</keyword>
<evidence type="ECO:0000313" key="2">
    <source>
        <dbReference type="EMBL" id="QLO51950.1"/>
    </source>
</evidence>
<dbReference type="NCBIfam" id="NF033821">
    <property type="entry name" value="YoaK"/>
    <property type="match status" value="1"/>
</dbReference>
<evidence type="ECO:0000313" key="3">
    <source>
        <dbReference type="Proteomes" id="UP000510937"/>
    </source>
</evidence>
<keyword evidence="1" id="KW-0812">Transmembrane</keyword>
<protein>
    <submittedName>
        <fullName evidence="2">YoaK family small membrane protein</fullName>
    </submittedName>
</protein>
<dbReference type="Proteomes" id="UP000510937">
    <property type="component" value="Chromosome"/>
</dbReference>
<gene>
    <name evidence="2" type="primary">yoaK</name>
    <name evidence="2" type="ORF">HV234_10680</name>
</gene>
<organism evidence="2 3">
    <name type="scientific">Klebsiella grimontii</name>
    <dbReference type="NCBI Taxonomy" id="2058152"/>
    <lineage>
        <taxon>Bacteria</taxon>
        <taxon>Pseudomonadati</taxon>
        <taxon>Pseudomonadota</taxon>
        <taxon>Gammaproteobacteria</taxon>
        <taxon>Enterobacterales</taxon>
        <taxon>Enterobacteriaceae</taxon>
        <taxon>Klebsiella/Raoultella group</taxon>
        <taxon>Klebsiella</taxon>
    </lineage>
</organism>